<dbReference type="GO" id="GO:0003723">
    <property type="term" value="F:RNA binding"/>
    <property type="evidence" value="ECO:0007669"/>
    <property type="project" value="InterPro"/>
</dbReference>
<keyword evidence="1" id="KW-0677">Repeat</keyword>
<dbReference type="PROSITE" id="PS51375">
    <property type="entry name" value="PPR"/>
    <property type="match status" value="1"/>
</dbReference>
<evidence type="ECO:0000256" key="1">
    <source>
        <dbReference type="ARBA" id="ARBA00022737"/>
    </source>
</evidence>
<dbReference type="PANTHER" id="PTHR47926">
    <property type="entry name" value="PENTATRICOPEPTIDE REPEAT-CONTAINING PROTEIN"/>
    <property type="match status" value="1"/>
</dbReference>
<dbReference type="AlphaFoldDB" id="A0A7J6WWX9"/>
<proteinExistence type="predicted"/>
<dbReference type="PANTHER" id="PTHR47926:SF388">
    <property type="entry name" value="DYW DOMAIN-CONTAINING PROTEIN"/>
    <property type="match status" value="1"/>
</dbReference>
<name>A0A7J6WWX9_THATH</name>
<gene>
    <name evidence="3" type="ORF">FRX31_008459</name>
</gene>
<comment type="caution">
    <text evidence="3">The sequence shown here is derived from an EMBL/GenBank/DDBJ whole genome shotgun (WGS) entry which is preliminary data.</text>
</comment>
<organism evidence="3 4">
    <name type="scientific">Thalictrum thalictroides</name>
    <name type="common">Rue-anemone</name>
    <name type="synonym">Anemone thalictroides</name>
    <dbReference type="NCBI Taxonomy" id="46969"/>
    <lineage>
        <taxon>Eukaryota</taxon>
        <taxon>Viridiplantae</taxon>
        <taxon>Streptophyta</taxon>
        <taxon>Embryophyta</taxon>
        <taxon>Tracheophyta</taxon>
        <taxon>Spermatophyta</taxon>
        <taxon>Magnoliopsida</taxon>
        <taxon>Ranunculales</taxon>
        <taxon>Ranunculaceae</taxon>
        <taxon>Thalictroideae</taxon>
        <taxon>Thalictrum</taxon>
    </lineage>
</organism>
<dbReference type="InterPro" id="IPR011990">
    <property type="entry name" value="TPR-like_helical_dom_sf"/>
</dbReference>
<feature type="repeat" description="PPR" evidence="2">
    <location>
        <begin position="5"/>
        <end position="39"/>
    </location>
</feature>
<sequence>MPKRDFKSWDTMITGLAKNGLAEEAILLFNSFKEEGLQPDGQVFLGVFLACDLPGLVSWEGMLHFESMNKVLCFLSSQLPVLLQKVFAVAADCSIRFGFMVELAKK</sequence>
<dbReference type="GO" id="GO:0009451">
    <property type="term" value="P:RNA modification"/>
    <property type="evidence" value="ECO:0007669"/>
    <property type="project" value="InterPro"/>
</dbReference>
<accession>A0A7J6WWX9</accession>
<dbReference type="Gene3D" id="1.25.40.10">
    <property type="entry name" value="Tetratricopeptide repeat domain"/>
    <property type="match status" value="1"/>
</dbReference>
<dbReference type="Proteomes" id="UP000554482">
    <property type="component" value="Unassembled WGS sequence"/>
</dbReference>
<dbReference type="Pfam" id="PF01535">
    <property type="entry name" value="PPR"/>
    <property type="match status" value="1"/>
</dbReference>
<keyword evidence="4" id="KW-1185">Reference proteome</keyword>
<dbReference type="EMBL" id="JABWDY010008764">
    <property type="protein sequence ID" value="KAF5201946.1"/>
    <property type="molecule type" value="Genomic_DNA"/>
</dbReference>
<dbReference type="InterPro" id="IPR046960">
    <property type="entry name" value="PPR_At4g14850-like_plant"/>
</dbReference>
<evidence type="ECO:0000256" key="2">
    <source>
        <dbReference type="PROSITE-ProRule" id="PRU00708"/>
    </source>
</evidence>
<evidence type="ECO:0000313" key="4">
    <source>
        <dbReference type="Proteomes" id="UP000554482"/>
    </source>
</evidence>
<dbReference type="InterPro" id="IPR002885">
    <property type="entry name" value="PPR_rpt"/>
</dbReference>
<dbReference type="OrthoDB" id="1932290at2759"/>
<reference evidence="3 4" key="1">
    <citation type="submission" date="2020-06" db="EMBL/GenBank/DDBJ databases">
        <title>Transcriptomic and genomic resources for Thalictrum thalictroides and T. hernandezii: Facilitating candidate gene discovery in an emerging model plant lineage.</title>
        <authorList>
            <person name="Arias T."/>
            <person name="Riano-Pachon D.M."/>
            <person name="Di Stilio V.S."/>
        </authorList>
    </citation>
    <scope>NUCLEOTIDE SEQUENCE [LARGE SCALE GENOMIC DNA]</scope>
    <source>
        <strain evidence="4">cv. WT478/WT964</strain>
        <tissue evidence="3">Leaves</tissue>
    </source>
</reference>
<evidence type="ECO:0000313" key="3">
    <source>
        <dbReference type="EMBL" id="KAF5201946.1"/>
    </source>
</evidence>
<protein>
    <submittedName>
        <fullName evidence="3">Tetratricopeptide repeat (TPR)-like superfamily protein</fullName>
    </submittedName>
</protein>
<dbReference type="NCBIfam" id="TIGR00756">
    <property type="entry name" value="PPR"/>
    <property type="match status" value="1"/>
</dbReference>